<dbReference type="Pfam" id="PF00583">
    <property type="entry name" value="Acetyltransf_1"/>
    <property type="match status" value="1"/>
</dbReference>
<accession>A0A510US78</accession>
<name>A0A510US78_9CELL</name>
<feature type="region of interest" description="Disordered" evidence="1">
    <location>
        <begin position="129"/>
        <end position="155"/>
    </location>
</feature>
<proteinExistence type="predicted"/>
<dbReference type="InterPro" id="IPR000182">
    <property type="entry name" value="GNAT_dom"/>
</dbReference>
<dbReference type="AlphaFoldDB" id="A0A510US78"/>
<dbReference type="CDD" id="cd04301">
    <property type="entry name" value="NAT_SF"/>
    <property type="match status" value="1"/>
</dbReference>
<dbReference type="GO" id="GO:0016747">
    <property type="term" value="F:acyltransferase activity, transferring groups other than amino-acyl groups"/>
    <property type="evidence" value="ECO:0007669"/>
    <property type="project" value="InterPro"/>
</dbReference>
<comment type="caution">
    <text evidence="3">The sequence shown here is derived from an EMBL/GenBank/DDBJ whole genome shotgun (WGS) entry which is preliminary data.</text>
</comment>
<evidence type="ECO:0000313" key="3">
    <source>
        <dbReference type="EMBL" id="GEK17514.1"/>
    </source>
</evidence>
<dbReference type="Proteomes" id="UP000321386">
    <property type="component" value="Unassembled WGS sequence"/>
</dbReference>
<keyword evidence="3" id="KW-0808">Transferase</keyword>
<feature type="domain" description="N-acetyltransferase" evidence="2">
    <location>
        <begin position="76"/>
        <end position="132"/>
    </location>
</feature>
<sequence>MTATATEPAAALLRAYVDAWNDVSHNTWGHDDFVREPVEMLEAMRDKPYEKLVRLVAIDDAHADTPSDELPLEAVTGTGVVLLPQQDNLTWAYVGTTVRPAHRGRGVGGAILESCVRVARDHGRSTLMAETEHRVEPPEGPESLTAPTGSGRVPLDDAGVRLLTKRGWDLEQVARRSVLDLPVDPDALEEHRARAARAAGDEYRTVGWDGPVPDEWVDAMAELYTEMSDAPPMGGLEYEQDRWDAARVRSHEEQQVRRGIASWTTVAQHVPSGRLVGYTTLLEVPPVRDLVHQEDTLVAEAHRGHRLGMLLKATNLQRLAAARPDAQRIDTWNAEENDHMLAINIALGFHPAGCAGEWQLKLGTAHGRPAA</sequence>
<organism evidence="3 4">
    <name type="scientific">Cellulomonas persica</name>
    <dbReference type="NCBI Taxonomy" id="76861"/>
    <lineage>
        <taxon>Bacteria</taxon>
        <taxon>Bacillati</taxon>
        <taxon>Actinomycetota</taxon>
        <taxon>Actinomycetes</taxon>
        <taxon>Micrococcales</taxon>
        <taxon>Cellulomonadaceae</taxon>
        <taxon>Cellulomonas</taxon>
    </lineage>
</organism>
<dbReference type="InterPro" id="IPR016181">
    <property type="entry name" value="Acyl_CoA_acyltransferase"/>
</dbReference>
<dbReference type="Gene3D" id="3.40.630.30">
    <property type="match status" value="1"/>
</dbReference>
<evidence type="ECO:0000259" key="2">
    <source>
        <dbReference type="Pfam" id="PF00583"/>
    </source>
</evidence>
<dbReference type="SUPFAM" id="SSF55729">
    <property type="entry name" value="Acyl-CoA N-acyltransferases (Nat)"/>
    <property type="match status" value="2"/>
</dbReference>
<dbReference type="EMBL" id="BJUA01000005">
    <property type="protein sequence ID" value="GEK17514.1"/>
    <property type="molecule type" value="Genomic_DNA"/>
</dbReference>
<protein>
    <submittedName>
        <fullName evidence="3">GNAT family N-acetyltransferase</fullName>
    </submittedName>
</protein>
<keyword evidence="4" id="KW-1185">Reference proteome</keyword>
<gene>
    <name evidence="3" type="ORF">CPE01_12470</name>
</gene>
<reference evidence="3 4" key="1">
    <citation type="submission" date="2019-07" db="EMBL/GenBank/DDBJ databases">
        <title>Whole genome shotgun sequence of Cellulomonas persica NBRC 101101.</title>
        <authorList>
            <person name="Hosoyama A."/>
            <person name="Uohara A."/>
            <person name="Ohji S."/>
            <person name="Ichikawa N."/>
        </authorList>
    </citation>
    <scope>NUCLEOTIDE SEQUENCE [LARGE SCALE GENOMIC DNA]</scope>
    <source>
        <strain evidence="3 4">NBRC 101101</strain>
    </source>
</reference>
<evidence type="ECO:0000313" key="4">
    <source>
        <dbReference type="Proteomes" id="UP000321386"/>
    </source>
</evidence>
<evidence type="ECO:0000256" key="1">
    <source>
        <dbReference type="SAM" id="MobiDB-lite"/>
    </source>
</evidence>